<dbReference type="RefSeq" id="XP_052905132.1">
    <property type="nucleotide sequence ID" value="XM_053048372.1"/>
</dbReference>
<organism evidence="1 2">
    <name type="scientific">Nematocida ausubeli (strain ATCC PRA-371 / ERTm2)</name>
    <name type="common">Nematode killer fungus</name>
    <dbReference type="NCBI Taxonomy" id="1913371"/>
    <lineage>
        <taxon>Eukaryota</taxon>
        <taxon>Fungi</taxon>
        <taxon>Fungi incertae sedis</taxon>
        <taxon>Microsporidia</taxon>
        <taxon>Nematocida</taxon>
    </lineage>
</organism>
<proteinExistence type="predicted"/>
<sequence length="278" mass="32020">MKRLSGRQPDHPPIVKAPDTPEVNWEDFEGFSGWFPYKLSKYLALGIYPIPAAEEKGKRLKARNKLNLSRLSGQISILDMNNIYITKGTLSNCTINSIRIKNTKLCDNLWKLIEQAKSVVLNNVDAIKYKEEYFSNARSIDILGDTVRQIGNKIVDLINIKVQRIRIADKNILIFWDARKCYTCVLRYFDTYKIVQRIPIIRIIHFDGIEMTMPIIKELRRHPIITVKLIGCRIHPIKIYDLVSTCEDTLKHIEFNKTPVPLATVDSLRSKGLVVTVL</sequence>
<keyword evidence="2" id="KW-1185">Reference proteome</keyword>
<evidence type="ECO:0000313" key="2">
    <source>
        <dbReference type="Proteomes" id="UP000054524"/>
    </source>
</evidence>
<dbReference type="AlphaFoldDB" id="A0A086J359"/>
<dbReference type="HOGENOM" id="CLU_1001472_0_0_1"/>
<dbReference type="Proteomes" id="UP000054524">
    <property type="component" value="Unassembled WGS sequence"/>
</dbReference>
<comment type="caution">
    <text evidence="1">The sequence shown here is derived from an EMBL/GenBank/DDBJ whole genome shotgun (WGS) entry which is preliminary data.</text>
</comment>
<protein>
    <submittedName>
        <fullName evidence="1">Uncharacterized protein</fullName>
    </submittedName>
</protein>
<evidence type="ECO:0000313" key="1">
    <source>
        <dbReference type="EMBL" id="KFG26577.1"/>
    </source>
</evidence>
<name>A0A086J359_NEMA1</name>
<gene>
    <name evidence="1" type="ORF">NESG_00728</name>
</gene>
<dbReference type="EMBL" id="AKIJ01000002">
    <property type="protein sequence ID" value="KFG26577.1"/>
    <property type="molecule type" value="Genomic_DNA"/>
</dbReference>
<dbReference type="GeneID" id="77675701"/>
<accession>A0A086J359</accession>
<reference evidence="1 2" key="1">
    <citation type="journal article" date="2014" name="Genome Announc.">
        <title>Genome Sequence of the Microsporidian Species Nematocida sp1 Strain ERTm6 (ATCC PRA-372).</title>
        <authorList>
            <person name="Bakowski M.A."/>
            <person name="Priest M."/>
            <person name="Young S."/>
            <person name="Cuomo C.A."/>
            <person name="Troemel E.R."/>
        </authorList>
    </citation>
    <scope>NUCLEOTIDE SEQUENCE [LARGE SCALE GENOMIC DNA]</scope>
    <source>
        <strain evidence="1 2">ERTm6</strain>
    </source>
</reference>